<reference evidence="1" key="1">
    <citation type="submission" date="2018-02" db="EMBL/GenBank/DDBJ databases">
        <title>Rhizophora mucronata_Transcriptome.</title>
        <authorList>
            <person name="Meera S.P."/>
            <person name="Sreeshan A."/>
            <person name="Augustine A."/>
        </authorList>
    </citation>
    <scope>NUCLEOTIDE SEQUENCE</scope>
    <source>
        <tissue evidence="1">Leaf</tissue>
    </source>
</reference>
<dbReference type="EMBL" id="GGEC01082668">
    <property type="protein sequence ID" value="MBX63152.1"/>
    <property type="molecule type" value="Transcribed_RNA"/>
</dbReference>
<proteinExistence type="predicted"/>
<sequence length="35" mass="4393">MMRNLYCMIARKCTFKHQHHYVHNKAFWMLTLLII</sequence>
<name>A0A2P2Q843_RHIMU</name>
<evidence type="ECO:0000313" key="1">
    <source>
        <dbReference type="EMBL" id="MBX63152.1"/>
    </source>
</evidence>
<protein>
    <submittedName>
        <fullName evidence="1">Uncharacterized protein</fullName>
    </submittedName>
</protein>
<organism evidence="1">
    <name type="scientific">Rhizophora mucronata</name>
    <name type="common">Asiatic mangrove</name>
    <dbReference type="NCBI Taxonomy" id="61149"/>
    <lineage>
        <taxon>Eukaryota</taxon>
        <taxon>Viridiplantae</taxon>
        <taxon>Streptophyta</taxon>
        <taxon>Embryophyta</taxon>
        <taxon>Tracheophyta</taxon>
        <taxon>Spermatophyta</taxon>
        <taxon>Magnoliopsida</taxon>
        <taxon>eudicotyledons</taxon>
        <taxon>Gunneridae</taxon>
        <taxon>Pentapetalae</taxon>
        <taxon>rosids</taxon>
        <taxon>fabids</taxon>
        <taxon>Malpighiales</taxon>
        <taxon>Rhizophoraceae</taxon>
        <taxon>Rhizophora</taxon>
    </lineage>
</organism>
<accession>A0A2P2Q843</accession>
<dbReference type="AlphaFoldDB" id="A0A2P2Q843"/>